<reference evidence="1 2" key="1">
    <citation type="journal article" date="2006" name="Int. J. Syst. Evol. Microbiol.">
        <title>Myroides pelagicus sp. nov., isolated from seawater in Thailand.</title>
        <authorList>
            <person name="Yoon J."/>
            <person name="Maneerat S."/>
            <person name="Kawai F."/>
            <person name="Yokota A."/>
        </authorList>
    </citation>
    <scope>NUCLEOTIDE SEQUENCE [LARGE SCALE GENOMIC DNA]</scope>
    <source>
        <strain evidence="1 2">SM1T</strain>
    </source>
</reference>
<dbReference type="AlphaFoldDB" id="A0A7K1GS61"/>
<name>A0A7K1GS61_9FLAO</name>
<dbReference type="Proteomes" id="UP000488936">
    <property type="component" value="Unassembled WGS sequence"/>
</dbReference>
<evidence type="ECO:0000313" key="1">
    <source>
        <dbReference type="EMBL" id="MTH30913.1"/>
    </source>
</evidence>
<dbReference type="RefSeq" id="WP_155036884.1">
    <property type="nucleotide sequence ID" value="NZ_JAYMMG010000001.1"/>
</dbReference>
<keyword evidence="2" id="KW-1185">Reference proteome</keyword>
<evidence type="ECO:0000313" key="2">
    <source>
        <dbReference type="Proteomes" id="UP000488936"/>
    </source>
</evidence>
<comment type="caution">
    <text evidence="1">The sequence shown here is derived from an EMBL/GenBank/DDBJ whole genome shotgun (WGS) entry which is preliminary data.</text>
</comment>
<proteinExistence type="predicted"/>
<dbReference type="OrthoDB" id="1435645at2"/>
<gene>
    <name evidence="1" type="ORF">GJV77_13605</name>
</gene>
<organism evidence="1 2">
    <name type="scientific">Myroides pelagicus</name>
    <dbReference type="NCBI Taxonomy" id="270914"/>
    <lineage>
        <taxon>Bacteria</taxon>
        <taxon>Pseudomonadati</taxon>
        <taxon>Bacteroidota</taxon>
        <taxon>Flavobacteriia</taxon>
        <taxon>Flavobacteriales</taxon>
        <taxon>Flavobacteriaceae</taxon>
        <taxon>Myroides</taxon>
    </lineage>
</organism>
<dbReference type="EMBL" id="WMJY01000048">
    <property type="protein sequence ID" value="MTH30913.1"/>
    <property type="molecule type" value="Genomic_DNA"/>
</dbReference>
<accession>A0A7K1GS61</accession>
<sequence>MLNKGVRSEEDRRIESIVLKLSSIGFVPEQEACLAVLDEELKKIGLSYEHLLITDGTVLAEHLYRFNFNWGYMEQFADILVKWSVSEPSFKDKAKALYAFIQNESKSFSFDIMTKISRL</sequence>
<protein>
    <submittedName>
        <fullName evidence="1">Uncharacterized protein</fullName>
    </submittedName>
</protein>